<dbReference type="InterPro" id="IPR049158">
    <property type="entry name" value="PfEMP1_CIDRalpha1_dom"/>
</dbReference>
<feature type="non-terminal residue" evidence="7">
    <location>
        <position position="581"/>
    </location>
</feature>
<reference evidence="7 8" key="2">
    <citation type="submission" date="2013-02" db="EMBL/GenBank/DDBJ databases">
        <title>The Genome Sequence of Plasmodium falciparum CAMP/Malaysia.</title>
        <authorList>
            <consortium name="The Broad Institute Genome Sequencing Platform"/>
            <consortium name="The Broad Institute Genome Sequencing Center for Infectious Disease"/>
            <person name="Neafsey D."/>
            <person name="Cheeseman I."/>
            <person name="Volkman S."/>
            <person name="Adams J."/>
            <person name="Walker B."/>
            <person name="Young S.K."/>
            <person name="Zeng Q."/>
            <person name="Gargeya S."/>
            <person name="Fitzgerald M."/>
            <person name="Haas B."/>
            <person name="Abouelleil A."/>
            <person name="Alvarado L."/>
            <person name="Arachchi H.M."/>
            <person name="Berlin A.M."/>
            <person name="Chapman S.B."/>
            <person name="Dewar J."/>
            <person name="Goldberg J."/>
            <person name="Griggs A."/>
            <person name="Gujja S."/>
            <person name="Hansen M."/>
            <person name="Howarth C."/>
            <person name="Imamovic A."/>
            <person name="Larimer J."/>
            <person name="McCowan C."/>
            <person name="Murphy C."/>
            <person name="Neiman D."/>
            <person name="Pearson M."/>
            <person name="Priest M."/>
            <person name="Roberts A."/>
            <person name="Saif S."/>
            <person name="Shea T."/>
            <person name="Sisk P."/>
            <person name="Sykes S."/>
            <person name="Wortman J."/>
            <person name="Nusbaum C."/>
            <person name="Birren B."/>
        </authorList>
    </citation>
    <scope>NUCLEOTIDE SEQUENCE [LARGE SCALE GENOMIC DNA]</scope>
    <source>
        <strain evidence="7 8">CAMP/Malaysia</strain>
    </source>
</reference>
<evidence type="ECO:0000259" key="3">
    <source>
        <dbReference type="Pfam" id="PF05424"/>
    </source>
</evidence>
<dbReference type="InterPro" id="IPR008602">
    <property type="entry name" value="Duffy-antigen-binding"/>
</dbReference>
<evidence type="ECO:0000259" key="4">
    <source>
        <dbReference type="Pfam" id="PF15447"/>
    </source>
</evidence>
<dbReference type="AlphaFoldDB" id="A0A024WYN2"/>
<dbReference type="Pfam" id="PF15447">
    <property type="entry name" value="NTS"/>
    <property type="match status" value="1"/>
</dbReference>
<dbReference type="InterPro" id="IPR042202">
    <property type="entry name" value="Duffy-ag-bd_sf"/>
</dbReference>
<evidence type="ECO:0000313" key="8">
    <source>
        <dbReference type="Proteomes" id="UP000030694"/>
    </source>
</evidence>
<dbReference type="Pfam" id="PF05424">
    <property type="entry name" value="Duffy_binding"/>
    <property type="match status" value="1"/>
</dbReference>
<reference evidence="7 8" key="1">
    <citation type="submission" date="2013-02" db="EMBL/GenBank/DDBJ databases">
        <title>The Genome Annotation of Plasmodium falciparum CAMP/Malaysia.</title>
        <authorList>
            <consortium name="The Broad Institute Genome Sequencing Platform"/>
            <consortium name="The Broad Institute Genome Sequencing Center for Infectious Disease"/>
            <person name="Neafsey D."/>
            <person name="Hoffman S."/>
            <person name="Volkman S."/>
            <person name="Rosenthal P."/>
            <person name="Walker B."/>
            <person name="Young S.K."/>
            <person name="Zeng Q."/>
            <person name="Gargeya S."/>
            <person name="Fitzgerald M."/>
            <person name="Haas B."/>
            <person name="Abouelleil A."/>
            <person name="Allen A.W."/>
            <person name="Alvarado L."/>
            <person name="Arachchi H.M."/>
            <person name="Berlin A.M."/>
            <person name="Chapman S.B."/>
            <person name="Gainer-Dewar J."/>
            <person name="Goldberg J."/>
            <person name="Griggs A."/>
            <person name="Gujja S."/>
            <person name="Hansen M."/>
            <person name="Howarth C."/>
            <person name="Imamovic A."/>
            <person name="Ireland A."/>
            <person name="Larimer J."/>
            <person name="McCowan C."/>
            <person name="Murphy C."/>
            <person name="Pearson M."/>
            <person name="Poon T.W."/>
            <person name="Priest M."/>
            <person name="Roberts A."/>
            <person name="Saif S."/>
            <person name="Shea T."/>
            <person name="Sisk P."/>
            <person name="Sykes S."/>
            <person name="Wortman J."/>
            <person name="Nusbaum C."/>
            <person name="Birren B."/>
        </authorList>
    </citation>
    <scope>NUCLEOTIDE SEQUENCE [LARGE SCALE GENOMIC DNA]</scope>
    <source>
        <strain evidence="7 8">CAMP/Malaysia</strain>
    </source>
</reference>
<dbReference type="GO" id="GO:0046789">
    <property type="term" value="F:host cell surface receptor binding"/>
    <property type="evidence" value="ECO:0007669"/>
    <property type="project" value="InterPro"/>
</dbReference>
<keyword evidence="1" id="KW-0175">Coiled coil</keyword>
<dbReference type="Gene3D" id="1.20.1310.20">
    <property type="entry name" value="Duffy-antigen binding domain"/>
    <property type="match status" value="1"/>
</dbReference>
<feature type="domain" description="Duffy-antigen binding" evidence="3">
    <location>
        <begin position="121"/>
        <end position="299"/>
    </location>
</feature>
<protein>
    <submittedName>
        <fullName evidence="7">Uncharacterized protein</fullName>
    </submittedName>
</protein>
<dbReference type="EMBL" id="KI927636">
    <property type="protein sequence ID" value="ETW58179.1"/>
    <property type="molecule type" value="Genomic_DNA"/>
</dbReference>
<organism evidence="7 8">
    <name type="scientific">Plasmodium falciparum (isolate Camp / Malaysia)</name>
    <dbReference type="NCBI Taxonomy" id="5835"/>
    <lineage>
        <taxon>Eukaryota</taxon>
        <taxon>Sar</taxon>
        <taxon>Alveolata</taxon>
        <taxon>Apicomplexa</taxon>
        <taxon>Aconoidasida</taxon>
        <taxon>Haemosporida</taxon>
        <taxon>Plasmodiidae</taxon>
        <taxon>Plasmodium</taxon>
        <taxon>Plasmodium (Laverania)</taxon>
    </lineage>
</organism>
<feature type="domain" description="PfEMP1 CIDRalpha1" evidence="5">
    <location>
        <begin position="501"/>
        <end position="553"/>
    </location>
</feature>
<feature type="coiled-coil region" evidence="1">
    <location>
        <begin position="209"/>
        <end position="236"/>
    </location>
</feature>
<dbReference type="InterPro" id="IPR054595">
    <property type="entry name" value="DBL_C"/>
</dbReference>
<gene>
    <name evidence="7" type="ORF">PFMC_05924</name>
</gene>
<evidence type="ECO:0000256" key="1">
    <source>
        <dbReference type="SAM" id="Coils"/>
    </source>
</evidence>
<name>A0A024WYN2_PLAFC</name>
<evidence type="ECO:0000259" key="6">
    <source>
        <dbReference type="Pfam" id="PF22672"/>
    </source>
</evidence>
<dbReference type="Gene3D" id="1.20.58.1930">
    <property type="match status" value="1"/>
</dbReference>
<dbReference type="Proteomes" id="UP000030694">
    <property type="component" value="Unassembled WGS sequence"/>
</dbReference>
<dbReference type="Pfam" id="PF21807">
    <property type="entry name" value="PfEMP1_CIDRalpha1_dom"/>
    <property type="match status" value="1"/>
</dbReference>
<dbReference type="GO" id="GO:0016020">
    <property type="term" value="C:membrane"/>
    <property type="evidence" value="ECO:0007669"/>
    <property type="project" value="InterPro"/>
</dbReference>
<proteinExistence type="predicted"/>
<evidence type="ECO:0000259" key="5">
    <source>
        <dbReference type="Pfam" id="PF21807"/>
    </source>
</evidence>
<sequence length="581" mass="66829">MGPAPRTATTTYSSAKNAKELLDMIGKDVHDQVKSESNGFKDELKGDLASASIFGGERASSNKPCTFEYDKLINGSGSGGAARGKRHPCGTGDAKKEERFSDTLGGQCTREKISGSTNTCGACAPYRRLHLCSHNLETINNTTSTTTHKLLAEVCMAAKYEGQSLVEQYEKHKKNYPHTNICTVLARSFADIGDIIRGKDLFLGHKQGKQHLEKRLESMFKNIQNKNENLKSLSLDKVREYWWALNRDQVWKAITCDAAVEDTYFKTSSGGEYKFTSGYCGRDETDVPTNLDYVPQFLRWFDEWSEEFCRKRNNTLKIAKEVCQNDKKQLYCSLNGYNCTKLIRNKNYCSRDPICTPCSNKCIPYDLWLRNRRDEFKMQKGKYENEIKTYESDNDISNSNTKKEYYKEFYEELKKSYKSVENFLTLLNNGRYCEEKIQEEENIDFNKDEDNVFHRSKYCQVCPACVVDCKTGKCEEKKNSDGSCVNAQKYTRPKDVTPKIIKVLFSGDHQKDITEKLSSFCKNPESENNRDYQTWQCYYKSSDYNNCEMKGSSYKEKHDPNIIISDKCFHLWVQSLLIDTI</sequence>
<accession>A0A024WYN2</accession>
<dbReference type="FunFam" id="1.20.58.830:FF:000005">
    <property type="entry name" value="Erythrocyte membrane protein 1, PfEMP1"/>
    <property type="match status" value="1"/>
</dbReference>
<feature type="region of interest" description="Disordered" evidence="2">
    <location>
        <begin position="77"/>
        <end position="98"/>
    </location>
</feature>
<dbReference type="SUPFAM" id="SSF140924">
    <property type="entry name" value="Duffy binding domain-like"/>
    <property type="match status" value="2"/>
</dbReference>
<feature type="domain" description="Plasmodium falciparum erythrocyte membrane protein-1 N-terminal segment" evidence="4">
    <location>
        <begin position="18"/>
        <end position="52"/>
    </location>
</feature>
<dbReference type="Pfam" id="PF22672">
    <property type="entry name" value="DBL_C"/>
    <property type="match status" value="1"/>
</dbReference>
<dbReference type="Gene3D" id="1.20.58.830">
    <property type="match status" value="1"/>
</dbReference>
<dbReference type="InterPro" id="IPR029210">
    <property type="entry name" value="PfEMP1_NTS"/>
</dbReference>
<evidence type="ECO:0000313" key="7">
    <source>
        <dbReference type="EMBL" id="ETW58179.1"/>
    </source>
</evidence>
<evidence type="ECO:0000256" key="2">
    <source>
        <dbReference type="SAM" id="MobiDB-lite"/>
    </source>
</evidence>
<feature type="domain" description="Duffy-binding-like" evidence="6">
    <location>
        <begin position="303"/>
        <end position="457"/>
    </location>
</feature>